<evidence type="ECO:0000256" key="1">
    <source>
        <dbReference type="ARBA" id="ARBA00004123"/>
    </source>
</evidence>
<organism evidence="7 8">
    <name type="scientific">Parnassius mnemosyne</name>
    <name type="common">clouded apollo</name>
    <dbReference type="NCBI Taxonomy" id="213953"/>
    <lineage>
        <taxon>Eukaryota</taxon>
        <taxon>Metazoa</taxon>
        <taxon>Ecdysozoa</taxon>
        <taxon>Arthropoda</taxon>
        <taxon>Hexapoda</taxon>
        <taxon>Insecta</taxon>
        <taxon>Pterygota</taxon>
        <taxon>Neoptera</taxon>
        <taxon>Endopterygota</taxon>
        <taxon>Lepidoptera</taxon>
        <taxon>Glossata</taxon>
        <taxon>Ditrysia</taxon>
        <taxon>Papilionoidea</taxon>
        <taxon>Papilionidae</taxon>
        <taxon>Parnassiinae</taxon>
        <taxon>Parnassini</taxon>
        <taxon>Parnassius</taxon>
        <taxon>Driopa</taxon>
    </lineage>
</organism>
<dbReference type="GO" id="GO:0005634">
    <property type="term" value="C:nucleus"/>
    <property type="evidence" value="ECO:0007669"/>
    <property type="project" value="UniProtKB-SubCell"/>
</dbReference>
<dbReference type="PANTHER" id="PTHR46481">
    <property type="entry name" value="ZINC FINGER BED DOMAIN-CONTAINING PROTEIN 4"/>
    <property type="match status" value="1"/>
</dbReference>
<keyword evidence="2" id="KW-0479">Metal-binding</keyword>
<evidence type="ECO:0000256" key="5">
    <source>
        <dbReference type="ARBA" id="ARBA00023242"/>
    </source>
</evidence>
<dbReference type="Proteomes" id="UP001314205">
    <property type="component" value="Unassembled WGS sequence"/>
</dbReference>
<dbReference type="AlphaFoldDB" id="A0AAV1L1G4"/>
<evidence type="ECO:0000313" key="7">
    <source>
        <dbReference type="EMBL" id="CAK1589123.1"/>
    </source>
</evidence>
<dbReference type="GO" id="GO:0008270">
    <property type="term" value="F:zinc ion binding"/>
    <property type="evidence" value="ECO:0007669"/>
    <property type="project" value="UniProtKB-KW"/>
</dbReference>
<keyword evidence="8" id="KW-1185">Reference proteome</keyword>
<keyword evidence="5" id="KW-0539">Nucleus</keyword>
<evidence type="ECO:0000256" key="4">
    <source>
        <dbReference type="ARBA" id="ARBA00022833"/>
    </source>
</evidence>
<sequence>MGRKKTNTVYRYFELHEDGTSTCTMPECGKTFKTHHGANLLKHLKRIHEEEYTKVVDLNRSQEENTAIELQNCTNSEIVLRECTNLVVVHGRPFSLMNDTAFQNLISLIPNSEATVNAQAIKDNVKLTASNIRDELVNALQGKILSLKIDIIFHATRSFMGINCQYIEDGHIILQNLGIIEIFQRYSSEYLKELLINNLHRIGIDTEHNKQIYNITIDNGTNMIQIVDESGLNNDDASGDIPTDSHLCNTCESDLDMEYNIELEGTENIIDELSDVLRVRFQNHVEKPERGVEFVRCAVHILQLAIQDAVNDAAIGNMICSCKEVVRRLRTPQFVRLIKENEKKLPKLNFGTSWLSKVYMLKSLLSLKEICAMDARLHLPDSIWDGVEDFLKSITPVKYLTKKLQDELLTVGDFYIEWMMCIFKLTKINTIMSSNLIAKMKEREKTLFENDVFLNAIFLDPRVNSILTLDQQKQAKENLTNLYIRYFLKGYFGHEYKQDVTNTLIPTIDKKYEISEARGELDYFLNKNYINRHVEMMKQRSDTYADMLDNLQQSMTLFLAEPLLKSTENVLSYWEKARVRFPFLYRLSSIVLAAPITQVSVERLFSSVKFVLSNYRLSMKDDVIEDLLFIRNTSVLSKKEA</sequence>
<dbReference type="PANTHER" id="PTHR46481:SF10">
    <property type="entry name" value="ZINC FINGER BED DOMAIN-CONTAINING PROTEIN 39"/>
    <property type="match status" value="1"/>
</dbReference>
<dbReference type="EMBL" id="CAVLGL010000083">
    <property type="protein sequence ID" value="CAK1589123.1"/>
    <property type="molecule type" value="Genomic_DNA"/>
</dbReference>
<accession>A0AAV1L1G4</accession>
<comment type="subcellular location">
    <subcellularLocation>
        <location evidence="1">Nucleus</location>
    </subcellularLocation>
</comment>
<dbReference type="Pfam" id="PF05699">
    <property type="entry name" value="Dimer_Tnp_hAT"/>
    <property type="match status" value="1"/>
</dbReference>
<dbReference type="SUPFAM" id="SSF53098">
    <property type="entry name" value="Ribonuclease H-like"/>
    <property type="match status" value="1"/>
</dbReference>
<dbReference type="InterPro" id="IPR052035">
    <property type="entry name" value="ZnF_BED_domain_contain"/>
</dbReference>
<reference evidence="7 8" key="1">
    <citation type="submission" date="2023-11" db="EMBL/GenBank/DDBJ databases">
        <authorList>
            <person name="Hedman E."/>
            <person name="Englund M."/>
            <person name="Stromberg M."/>
            <person name="Nyberg Akerstrom W."/>
            <person name="Nylinder S."/>
            <person name="Jareborg N."/>
            <person name="Kallberg Y."/>
            <person name="Kronander E."/>
        </authorList>
    </citation>
    <scope>NUCLEOTIDE SEQUENCE [LARGE SCALE GENOMIC DNA]</scope>
</reference>
<evidence type="ECO:0000256" key="2">
    <source>
        <dbReference type="ARBA" id="ARBA00022723"/>
    </source>
</evidence>
<dbReference type="InterPro" id="IPR012337">
    <property type="entry name" value="RNaseH-like_sf"/>
</dbReference>
<proteinExistence type="predicted"/>
<keyword evidence="4" id="KW-0862">Zinc</keyword>
<feature type="domain" description="HAT C-terminal dimerisation" evidence="6">
    <location>
        <begin position="557"/>
        <end position="632"/>
    </location>
</feature>
<name>A0AAV1L1G4_9NEOP</name>
<evidence type="ECO:0000313" key="8">
    <source>
        <dbReference type="Proteomes" id="UP001314205"/>
    </source>
</evidence>
<keyword evidence="3" id="KW-0863">Zinc-finger</keyword>
<protein>
    <recommendedName>
        <fullName evidence="6">HAT C-terminal dimerisation domain-containing protein</fullName>
    </recommendedName>
</protein>
<dbReference type="InterPro" id="IPR008906">
    <property type="entry name" value="HATC_C_dom"/>
</dbReference>
<dbReference type="GO" id="GO:0046983">
    <property type="term" value="F:protein dimerization activity"/>
    <property type="evidence" value="ECO:0007669"/>
    <property type="project" value="InterPro"/>
</dbReference>
<gene>
    <name evidence="7" type="ORF">PARMNEM_LOCUS9668</name>
</gene>
<comment type="caution">
    <text evidence="7">The sequence shown here is derived from an EMBL/GenBank/DDBJ whole genome shotgun (WGS) entry which is preliminary data.</text>
</comment>
<evidence type="ECO:0000259" key="6">
    <source>
        <dbReference type="Pfam" id="PF05699"/>
    </source>
</evidence>
<evidence type="ECO:0000256" key="3">
    <source>
        <dbReference type="ARBA" id="ARBA00022771"/>
    </source>
</evidence>